<dbReference type="InterPro" id="IPR050198">
    <property type="entry name" value="Non-receptor_tyrosine_kinases"/>
</dbReference>
<feature type="compositionally biased region" description="Low complexity" evidence="12">
    <location>
        <begin position="142"/>
        <end position="158"/>
    </location>
</feature>
<dbReference type="Gene3D" id="2.30.30.40">
    <property type="entry name" value="SH3 Domains"/>
    <property type="match status" value="1"/>
</dbReference>
<keyword evidence="2 11" id="KW-0808">Transferase</keyword>
<feature type="domain" description="SH2" evidence="13">
    <location>
        <begin position="277"/>
        <end position="375"/>
    </location>
</feature>
<evidence type="ECO:0000256" key="10">
    <source>
        <dbReference type="PROSITE-ProRule" id="PRU10141"/>
    </source>
</evidence>
<evidence type="ECO:0000313" key="17">
    <source>
        <dbReference type="Proteomes" id="UP001651158"/>
    </source>
</evidence>
<dbReference type="SMART" id="SM00326">
    <property type="entry name" value="SH3"/>
    <property type="match status" value="1"/>
</dbReference>
<feature type="domain" description="SH3" evidence="14">
    <location>
        <begin position="210"/>
        <end position="271"/>
    </location>
</feature>
<keyword evidence="3 10" id="KW-0547">Nucleotide-binding</keyword>
<dbReference type="PROSITE" id="PS50001">
    <property type="entry name" value="SH2"/>
    <property type="match status" value="1"/>
</dbReference>
<dbReference type="PROSITE" id="PS50011">
    <property type="entry name" value="PROTEIN_KINASE_DOM"/>
    <property type="match status" value="1"/>
</dbReference>
<feature type="compositionally biased region" description="Low complexity" evidence="12">
    <location>
        <begin position="105"/>
        <end position="115"/>
    </location>
</feature>
<keyword evidence="5 10" id="KW-0067">ATP-binding</keyword>
<evidence type="ECO:0000256" key="1">
    <source>
        <dbReference type="ARBA" id="ARBA00022443"/>
    </source>
</evidence>
<dbReference type="Pfam" id="PF07714">
    <property type="entry name" value="PK_Tyr_Ser-Thr"/>
    <property type="match status" value="1"/>
</dbReference>
<dbReference type="InterPro" id="IPR001245">
    <property type="entry name" value="Ser-Thr/Tyr_kinase_cat_dom"/>
</dbReference>
<dbReference type="PROSITE" id="PS00107">
    <property type="entry name" value="PROTEIN_KINASE_ATP"/>
    <property type="match status" value="1"/>
</dbReference>
<dbReference type="SMART" id="SM00252">
    <property type="entry name" value="SH2"/>
    <property type="match status" value="1"/>
</dbReference>
<dbReference type="InterPro" id="IPR036028">
    <property type="entry name" value="SH3-like_dom_sf"/>
</dbReference>
<evidence type="ECO:0000256" key="9">
    <source>
        <dbReference type="PROSITE-ProRule" id="PRU00192"/>
    </source>
</evidence>
<feature type="binding site" evidence="10">
    <location>
        <position position="428"/>
    </location>
    <ligand>
        <name>ATP</name>
        <dbReference type="ChEBI" id="CHEBI:30616"/>
    </ligand>
</feature>
<evidence type="ECO:0000313" key="16">
    <source>
        <dbReference type="EMBL" id="KAL5102956.1"/>
    </source>
</evidence>
<sequence length="699" mass="78130">MGNCGTHSSAIDEVEEVKQCSDMSLEHLDQLSLDIQNRFVKYGTKYSGICKPSLHGAATDPSFDQISNTDMPCDVPSARSTTPSSGVRPKSYVKCPSLDESRAHSSSSPVSYRGGSSIGSERRHQLEQRPSSASHLLRYGLNHVNSNNNSNYSPSANSCCPQNEQRNTRPSPTVKQMQHRASNNNEKYSQKMTPKPVQQKYLVHHSLGKNSSKYFVAIFDYKARCEGDLTVHKGDVVVMLDRSDTDWWLVENATTHQHGYVPSAYLAEENSIEVFEWYFREISRKDSERLLVQQGNPTGTFLVRPSETTRGGLSLSVRDYDPNVGAVVCHFKIKHHPPSGGICITSTLVFPNLVDLINHYTSHADGLCCRLTQPYPRPPPFLSDLSRRTKDDWEIPRSSLVLQERLGAGQFGEVWRGEWKGTTPVAIKTLKEGTMTKEDFLKEARIMKTLSHPHLVRLFAVVTTEPIYIVTELMPNGSLLAFLRSDVDKTLGLKDLVDFMSQIATGMAYLEEKCLVHRDLAARNVLVGDNNIVKIADFGLTRAIDTTTEAYTAKQGAKFPIKWTAPEAAYRGQFTIKSDVWSFGVVMYEIITHGQEPFPSMSTMETLDQVNNGYRMPCPPNCPAAIYEVMLHTWDATPDLRPSFVLLCDFFENFVVSDPHSVEPEAPTIDSRTGALTSEPCKRRPGYPYVGSPARFTPV</sequence>
<evidence type="ECO:0000256" key="3">
    <source>
        <dbReference type="ARBA" id="ARBA00022741"/>
    </source>
</evidence>
<dbReference type="PROSITE" id="PS50002">
    <property type="entry name" value="SH3"/>
    <property type="match status" value="1"/>
</dbReference>
<keyword evidence="1 9" id="KW-0728">SH3 domain</keyword>
<dbReference type="Pfam" id="PF00018">
    <property type="entry name" value="SH3_1"/>
    <property type="match status" value="1"/>
</dbReference>
<evidence type="ECO:0000256" key="2">
    <source>
        <dbReference type="ARBA" id="ARBA00022679"/>
    </source>
</evidence>
<dbReference type="InterPro" id="IPR008266">
    <property type="entry name" value="Tyr_kinase_AS"/>
</dbReference>
<evidence type="ECO:0000256" key="7">
    <source>
        <dbReference type="ARBA" id="ARBA00051245"/>
    </source>
</evidence>
<evidence type="ECO:0000256" key="6">
    <source>
        <dbReference type="ARBA" id="ARBA00023137"/>
    </source>
</evidence>
<dbReference type="InterPro" id="IPR036860">
    <property type="entry name" value="SH2_dom_sf"/>
</dbReference>
<proteinExistence type="inferred from homology"/>
<dbReference type="Pfam" id="PF00017">
    <property type="entry name" value="SH2"/>
    <property type="match status" value="1"/>
</dbReference>
<dbReference type="InterPro" id="IPR020635">
    <property type="entry name" value="Tyr_kinase_cat_dom"/>
</dbReference>
<dbReference type="InterPro" id="IPR011009">
    <property type="entry name" value="Kinase-like_dom_sf"/>
</dbReference>
<dbReference type="Gene3D" id="3.30.200.20">
    <property type="entry name" value="Phosphorylase Kinase, domain 1"/>
    <property type="match status" value="1"/>
</dbReference>
<evidence type="ECO:0000256" key="11">
    <source>
        <dbReference type="RuleBase" id="RU362096"/>
    </source>
</evidence>
<keyword evidence="17" id="KW-1185">Reference proteome</keyword>
<dbReference type="PROSITE" id="PS00109">
    <property type="entry name" value="PROTEIN_KINASE_TYR"/>
    <property type="match status" value="1"/>
</dbReference>
<evidence type="ECO:0000256" key="5">
    <source>
        <dbReference type="ARBA" id="ARBA00022840"/>
    </source>
</evidence>
<keyword evidence="8" id="KW-0727">SH2 domain</keyword>
<dbReference type="PANTHER" id="PTHR24418">
    <property type="entry name" value="TYROSINE-PROTEIN KINASE"/>
    <property type="match status" value="1"/>
</dbReference>
<evidence type="ECO:0000259" key="13">
    <source>
        <dbReference type="PROSITE" id="PS50001"/>
    </source>
</evidence>
<dbReference type="Proteomes" id="UP001651158">
    <property type="component" value="Unassembled WGS sequence"/>
</dbReference>
<feature type="compositionally biased region" description="Polar residues" evidence="12">
    <location>
        <begin position="159"/>
        <end position="177"/>
    </location>
</feature>
<dbReference type="Gene3D" id="3.30.505.10">
    <property type="entry name" value="SH2 domain"/>
    <property type="match status" value="1"/>
</dbReference>
<dbReference type="SUPFAM" id="SSF55550">
    <property type="entry name" value="SH2 domain"/>
    <property type="match status" value="1"/>
</dbReference>
<evidence type="ECO:0000256" key="12">
    <source>
        <dbReference type="SAM" id="MobiDB-lite"/>
    </source>
</evidence>
<comment type="similarity">
    <text evidence="11">Belongs to the protein kinase superfamily. Tyr protein kinase family.</text>
</comment>
<accession>A0ABR4Q058</accession>
<keyword evidence="4 11" id="KW-0418">Kinase</keyword>
<dbReference type="CDD" id="cd11845">
    <property type="entry name" value="SH3_Src_like"/>
    <property type="match status" value="1"/>
</dbReference>
<dbReference type="InterPro" id="IPR017441">
    <property type="entry name" value="Protein_kinase_ATP_BS"/>
</dbReference>
<feature type="region of interest" description="Disordered" evidence="12">
    <location>
        <begin position="68"/>
        <end position="177"/>
    </location>
</feature>
<comment type="catalytic activity">
    <reaction evidence="7 11">
        <text>L-tyrosyl-[protein] + ATP = O-phospho-L-tyrosyl-[protein] + ADP + H(+)</text>
        <dbReference type="Rhea" id="RHEA:10596"/>
        <dbReference type="Rhea" id="RHEA-COMP:10136"/>
        <dbReference type="Rhea" id="RHEA-COMP:20101"/>
        <dbReference type="ChEBI" id="CHEBI:15378"/>
        <dbReference type="ChEBI" id="CHEBI:30616"/>
        <dbReference type="ChEBI" id="CHEBI:46858"/>
        <dbReference type="ChEBI" id="CHEBI:61978"/>
        <dbReference type="ChEBI" id="CHEBI:456216"/>
        <dbReference type="EC" id="2.7.10.2"/>
    </reaction>
</comment>
<evidence type="ECO:0000259" key="14">
    <source>
        <dbReference type="PROSITE" id="PS50002"/>
    </source>
</evidence>
<dbReference type="Gene3D" id="1.10.510.10">
    <property type="entry name" value="Transferase(Phosphotransferase) domain 1"/>
    <property type="match status" value="1"/>
</dbReference>
<dbReference type="GO" id="GO:0016301">
    <property type="term" value="F:kinase activity"/>
    <property type="evidence" value="ECO:0007669"/>
    <property type="project" value="UniProtKB-KW"/>
</dbReference>
<dbReference type="InterPro" id="IPR001452">
    <property type="entry name" value="SH3_domain"/>
</dbReference>
<dbReference type="PRINTS" id="PR00109">
    <property type="entry name" value="TYRKINASE"/>
</dbReference>
<protein>
    <recommendedName>
        <fullName evidence="11">Tyrosine-protein kinase</fullName>
        <ecNumber evidence="11">2.7.10.2</ecNumber>
    </recommendedName>
</protein>
<evidence type="ECO:0000259" key="15">
    <source>
        <dbReference type="PROSITE" id="PS50011"/>
    </source>
</evidence>
<reference evidence="16 17" key="1">
    <citation type="journal article" date="2022" name="Front. Cell. Infect. Microbiol.">
        <title>The Genomes of Two Strains of Taenia crassiceps the Animal Model for the Study of Human Cysticercosis.</title>
        <authorList>
            <person name="Bobes R.J."/>
            <person name="Estrada K."/>
            <person name="Rios-Valencia D.G."/>
            <person name="Calderon-Gallegos A."/>
            <person name="de la Torre P."/>
            <person name="Carrero J.C."/>
            <person name="Sanchez-Flores A."/>
            <person name="Laclette J.P."/>
        </authorList>
    </citation>
    <scope>NUCLEOTIDE SEQUENCE [LARGE SCALE GENOMIC DNA]</scope>
    <source>
        <strain evidence="16">WFUcys</strain>
    </source>
</reference>
<comment type="caution">
    <text evidence="16">The sequence shown here is derived from an EMBL/GenBank/DDBJ whole genome shotgun (WGS) entry which is preliminary data.</text>
</comment>
<keyword evidence="6 11" id="KW-0829">Tyrosine-protein kinase</keyword>
<dbReference type="InterPro" id="IPR000980">
    <property type="entry name" value="SH2"/>
</dbReference>
<evidence type="ECO:0000256" key="4">
    <source>
        <dbReference type="ARBA" id="ARBA00022777"/>
    </source>
</evidence>
<dbReference type="EMBL" id="JAKROA010000022">
    <property type="protein sequence ID" value="KAL5102956.1"/>
    <property type="molecule type" value="Genomic_DNA"/>
</dbReference>
<dbReference type="EC" id="2.7.10.2" evidence="11"/>
<dbReference type="SMART" id="SM00219">
    <property type="entry name" value="TyrKc"/>
    <property type="match status" value="1"/>
</dbReference>
<gene>
    <name evidence="16" type="ORF">TcWFU_005889</name>
</gene>
<dbReference type="PRINTS" id="PR00452">
    <property type="entry name" value="SH3DOMAIN"/>
</dbReference>
<dbReference type="SUPFAM" id="SSF56112">
    <property type="entry name" value="Protein kinase-like (PK-like)"/>
    <property type="match status" value="1"/>
</dbReference>
<dbReference type="SUPFAM" id="SSF50044">
    <property type="entry name" value="SH3-domain"/>
    <property type="match status" value="1"/>
</dbReference>
<evidence type="ECO:0000256" key="8">
    <source>
        <dbReference type="PROSITE-ProRule" id="PRU00191"/>
    </source>
</evidence>
<feature type="domain" description="Protein kinase" evidence="15">
    <location>
        <begin position="400"/>
        <end position="655"/>
    </location>
</feature>
<organism evidence="16 17">
    <name type="scientific">Taenia crassiceps</name>
    <dbReference type="NCBI Taxonomy" id="6207"/>
    <lineage>
        <taxon>Eukaryota</taxon>
        <taxon>Metazoa</taxon>
        <taxon>Spiralia</taxon>
        <taxon>Lophotrochozoa</taxon>
        <taxon>Platyhelminthes</taxon>
        <taxon>Cestoda</taxon>
        <taxon>Eucestoda</taxon>
        <taxon>Cyclophyllidea</taxon>
        <taxon>Taeniidae</taxon>
        <taxon>Taenia</taxon>
    </lineage>
</organism>
<dbReference type="InterPro" id="IPR000719">
    <property type="entry name" value="Prot_kinase_dom"/>
</dbReference>
<dbReference type="PRINTS" id="PR00401">
    <property type="entry name" value="SH2DOMAIN"/>
</dbReference>
<name>A0ABR4Q058_9CEST</name>